<dbReference type="GO" id="GO:0003700">
    <property type="term" value="F:DNA-binding transcription factor activity"/>
    <property type="evidence" value="ECO:0007669"/>
    <property type="project" value="TreeGrafter"/>
</dbReference>
<feature type="DNA-binding region" description="H-T-H motif" evidence="4">
    <location>
        <begin position="44"/>
        <end position="63"/>
    </location>
</feature>
<evidence type="ECO:0000256" key="2">
    <source>
        <dbReference type="ARBA" id="ARBA00023125"/>
    </source>
</evidence>
<dbReference type="GO" id="GO:0000976">
    <property type="term" value="F:transcription cis-regulatory region binding"/>
    <property type="evidence" value="ECO:0007669"/>
    <property type="project" value="TreeGrafter"/>
</dbReference>
<dbReference type="Proteomes" id="UP000547458">
    <property type="component" value="Unassembled WGS sequence"/>
</dbReference>
<dbReference type="PANTHER" id="PTHR30055:SF234">
    <property type="entry name" value="HTH-TYPE TRANSCRIPTIONAL REGULATOR BETI"/>
    <property type="match status" value="1"/>
</dbReference>
<comment type="caution">
    <text evidence="6">The sequence shown here is derived from an EMBL/GenBank/DDBJ whole genome shotgun (WGS) entry which is preliminary data.</text>
</comment>
<gene>
    <name evidence="6" type="ORF">BJ994_000545</name>
</gene>
<dbReference type="SUPFAM" id="SSF46689">
    <property type="entry name" value="Homeodomain-like"/>
    <property type="match status" value="1"/>
</dbReference>
<dbReference type="InterPro" id="IPR050109">
    <property type="entry name" value="HTH-type_TetR-like_transc_reg"/>
</dbReference>
<accession>A0A846RJZ8</accession>
<dbReference type="InterPro" id="IPR036271">
    <property type="entry name" value="Tet_transcr_reg_TetR-rel_C_sf"/>
</dbReference>
<evidence type="ECO:0000256" key="1">
    <source>
        <dbReference type="ARBA" id="ARBA00023015"/>
    </source>
</evidence>
<keyword evidence="3" id="KW-0804">Transcription</keyword>
<sequence length="214" mass="22897">MVSKVSGSRQYRSALREEQALLTRQRVLEAAGRCFAEKGFTTTTLGAIAEAAGVSVETVQIHGPKRKLLLGALESSSAGVPDVQSILEVPEARAVMEEPDARAALVGLAQFAASLNARIGRLWQAVAAAAQGDAEVAAAYAGLQSRIRADFVKVAEAQVAKGGARTHISTKELADTLWVLTSPYQYELLVTEAGWSEEGYRTWLERIVVESVLT</sequence>
<evidence type="ECO:0000313" key="6">
    <source>
        <dbReference type="EMBL" id="NJC21469.1"/>
    </source>
</evidence>
<dbReference type="Gene3D" id="1.10.10.60">
    <property type="entry name" value="Homeodomain-like"/>
    <property type="match status" value="1"/>
</dbReference>
<dbReference type="SUPFAM" id="SSF48498">
    <property type="entry name" value="Tetracyclin repressor-like, C-terminal domain"/>
    <property type="match status" value="1"/>
</dbReference>
<protein>
    <submittedName>
        <fullName evidence="6">AcrR family transcriptional regulator</fullName>
    </submittedName>
</protein>
<dbReference type="InterPro" id="IPR009057">
    <property type="entry name" value="Homeodomain-like_sf"/>
</dbReference>
<dbReference type="PANTHER" id="PTHR30055">
    <property type="entry name" value="HTH-TYPE TRANSCRIPTIONAL REGULATOR RUTR"/>
    <property type="match status" value="1"/>
</dbReference>
<evidence type="ECO:0000313" key="7">
    <source>
        <dbReference type="Proteomes" id="UP000547458"/>
    </source>
</evidence>
<proteinExistence type="predicted"/>
<dbReference type="RefSeq" id="WP_167991230.1">
    <property type="nucleotide sequence ID" value="NZ_JAATJL010000001.1"/>
</dbReference>
<keyword evidence="1" id="KW-0805">Transcription regulation</keyword>
<keyword evidence="2 4" id="KW-0238">DNA-binding</keyword>
<reference evidence="6 7" key="1">
    <citation type="submission" date="2020-03" db="EMBL/GenBank/DDBJ databases">
        <title>Sequencing the genomes of 1000 actinobacteria strains.</title>
        <authorList>
            <person name="Klenk H.-P."/>
        </authorList>
    </citation>
    <scope>NUCLEOTIDE SEQUENCE [LARGE SCALE GENOMIC DNA]</scope>
    <source>
        <strain evidence="6 7">DSM 16403</strain>
    </source>
</reference>
<evidence type="ECO:0000256" key="4">
    <source>
        <dbReference type="PROSITE-ProRule" id="PRU00335"/>
    </source>
</evidence>
<organism evidence="6 7">
    <name type="scientific">Arthrobacter pigmenti</name>
    <dbReference type="NCBI Taxonomy" id="271432"/>
    <lineage>
        <taxon>Bacteria</taxon>
        <taxon>Bacillati</taxon>
        <taxon>Actinomycetota</taxon>
        <taxon>Actinomycetes</taxon>
        <taxon>Micrococcales</taxon>
        <taxon>Micrococcaceae</taxon>
        <taxon>Arthrobacter</taxon>
    </lineage>
</organism>
<keyword evidence="7" id="KW-1185">Reference proteome</keyword>
<dbReference type="Gene3D" id="1.10.357.10">
    <property type="entry name" value="Tetracycline Repressor, domain 2"/>
    <property type="match status" value="1"/>
</dbReference>
<dbReference type="EMBL" id="JAATJL010000001">
    <property type="protein sequence ID" value="NJC21469.1"/>
    <property type="molecule type" value="Genomic_DNA"/>
</dbReference>
<feature type="domain" description="HTH tetR-type" evidence="5">
    <location>
        <begin position="21"/>
        <end position="81"/>
    </location>
</feature>
<dbReference type="AlphaFoldDB" id="A0A846RJZ8"/>
<dbReference type="InterPro" id="IPR001647">
    <property type="entry name" value="HTH_TetR"/>
</dbReference>
<dbReference type="PROSITE" id="PS50977">
    <property type="entry name" value="HTH_TETR_2"/>
    <property type="match status" value="1"/>
</dbReference>
<evidence type="ECO:0000259" key="5">
    <source>
        <dbReference type="PROSITE" id="PS50977"/>
    </source>
</evidence>
<evidence type="ECO:0000256" key="3">
    <source>
        <dbReference type="ARBA" id="ARBA00023163"/>
    </source>
</evidence>
<name>A0A846RJZ8_9MICC</name>
<dbReference type="Pfam" id="PF00440">
    <property type="entry name" value="TetR_N"/>
    <property type="match status" value="1"/>
</dbReference>